<gene>
    <name evidence="3" type="ORF">IDH44_18185</name>
</gene>
<accession>A0A927BVJ3</accession>
<comment type="caution">
    <text evidence="3">The sequence shown here is derived from an EMBL/GenBank/DDBJ whole genome shotgun (WGS) entry which is preliminary data.</text>
</comment>
<dbReference type="InterPro" id="IPR036291">
    <property type="entry name" value="NAD(P)-bd_dom_sf"/>
</dbReference>
<dbReference type="RefSeq" id="WP_190920169.1">
    <property type="nucleotide sequence ID" value="NZ_JACXIZ010000033.1"/>
</dbReference>
<organism evidence="3 4">
    <name type="scientific">Paenibacillus sabuli</name>
    <dbReference type="NCBI Taxonomy" id="2772509"/>
    <lineage>
        <taxon>Bacteria</taxon>
        <taxon>Bacillati</taxon>
        <taxon>Bacillota</taxon>
        <taxon>Bacilli</taxon>
        <taxon>Bacillales</taxon>
        <taxon>Paenibacillaceae</taxon>
        <taxon>Paenibacillus</taxon>
    </lineage>
</organism>
<evidence type="ECO:0000259" key="2">
    <source>
        <dbReference type="Pfam" id="PF16363"/>
    </source>
</evidence>
<dbReference type="SUPFAM" id="SSF51735">
    <property type="entry name" value="NAD(P)-binding Rossmann-fold domains"/>
    <property type="match status" value="1"/>
</dbReference>
<feature type="domain" description="NAD(P)-binding" evidence="2">
    <location>
        <begin position="4"/>
        <end position="293"/>
    </location>
</feature>
<proteinExistence type="predicted"/>
<evidence type="ECO:0000313" key="4">
    <source>
        <dbReference type="Proteomes" id="UP000621560"/>
    </source>
</evidence>
<reference evidence="3" key="1">
    <citation type="submission" date="2020-09" db="EMBL/GenBank/DDBJ databases">
        <title>A novel bacterium of genus Paenibacillus, isolated from South China Sea.</title>
        <authorList>
            <person name="Huang H."/>
            <person name="Mo K."/>
            <person name="Hu Y."/>
        </authorList>
    </citation>
    <scope>NUCLEOTIDE SEQUENCE</scope>
    <source>
        <strain evidence="3">IB182496</strain>
    </source>
</reference>
<dbReference type="AlphaFoldDB" id="A0A927BVJ3"/>
<dbReference type="Pfam" id="PF16363">
    <property type="entry name" value="GDP_Man_Dehyd"/>
    <property type="match status" value="1"/>
</dbReference>
<evidence type="ECO:0000256" key="1">
    <source>
        <dbReference type="SAM" id="MobiDB-lite"/>
    </source>
</evidence>
<feature type="compositionally biased region" description="Basic and acidic residues" evidence="1">
    <location>
        <begin position="323"/>
        <end position="332"/>
    </location>
</feature>
<dbReference type="Proteomes" id="UP000621560">
    <property type="component" value="Unassembled WGS sequence"/>
</dbReference>
<dbReference type="InterPro" id="IPR016040">
    <property type="entry name" value="NAD(P)-bd_dom"/>
</dbReference>
<name>A0A927BVJ3_9BACL</name>
<keyword evidence="4" id="KW-1185">Reference proteome</keyword>
<feature type="region of interest" description="Disordered" evidence="1">
    <location>
        <begin position="313"/>
        <end position="332"/>
    </location>
</feature>
<dbReference type="Gene3D" id="3.90.25.10">
    <property type="entry name" value="UDP-galactose 4-epimerase, domain 1"/>
    <property type="match status" value="1"/>
</dbReference>
<dbReference type="PANTHER" id="PTHR43000">
    <property type="entry name" value="DTDP-D-GLUCOSE 4,6-DEHYDRATASE-RELATED"/>
    <property type="match status" value="1"/>
</dbReference>
<sequence length="332" mass="35543">MRVLVTGADGFVGRILVRQLAARGYEAVAATRGGTPQPDAAASVALELGDPQGIEAALREARPDAVAHLAAFSRVGDSWRAPAETMTVNAVGTAHLLEAIARVDRGIKLLSVGSGDEYGAAGQTGNRLTEEHPCLPRNPYATSKLAAGQLALQLGARAGICVVHARAFNHFGPGQREGFAISDFASRIARIEAGLLPPVLEVGNLEARRDFLPATAVAQAYVALLEQEVGSGVFNVCSGRARRIRDMLGELLDVAARPIEVRIDPARLRPLDLPVYVGAPDKLTHLTGWTPPEGLGAHVLETLQWWRDRMTRSRAGGEPSWEGGERGRRRWE</sequence>
<dbReference type="EMBL" id="JACXIZ010000033">
    <property type="protein sequence ID" value="MBD2847132.1"/>
    <property type="molecule type" value="Genomic_DNA"/>
</dbReference>
<protein>
    <submittedName>
        <fullName evidence="3">GDP-mannose 4,6-dehydratase</fullName>
    </submittedName>
</protein>
<dbReference type="Gene3D" id="3.40.50.720">
    <property type="entry name" value="NAD(P)-binding Rossmann-like Domain"/>
    <property type="match status" value="1"/>
</dbReference>
<evidence type="ECO:0000313" key="3">
    <source>
        <dbReference type="EMBL" id="MBD2847132.1"/>
    </source>
</evidence>